<evidence type="ECO:0000313" key="3">
    <source>
        <dbReference type="EMBL" id="KAE9357438.1"/>
    </source>
</evidence>
<keyword evidence="5" id="KW-1185">Reference proteome</keyword>
<dbReference type="AlphaFoldDB" id="A0A6A4G1L7"/>
<evidence type="ECO:0000313" key="1">
    <source>
        <dbReference type="EMBL" id="KAE9046108.1"/>
    </source>
</evidence>
<sequence length="136" mass="14838">MTSEDVNGDATDKVSALGVIAVKSGWTSGTDARGAPWTSSPWCFLPTMHLHRRSSGENTMDAESMVFSANDALALEIHRREHHGRRVHGVLCQRCTCTGDPARVHVFMGAASDEAALSFLLLSKSVEEHFLIWWGG</sequence>
<evidence type="ECO:0000313" key="5">
    <source>
        <dbReference type="Proteomes" id="UP000434957"/>
    </source>
</evidence>
<dbReference type="Proteomes" id="UP000435112">
    <property type="component" value="Unassembled WGS sequence"/>
</dbReference>
<organism evidence="3 5">
    <name type="scientific">Phytophthora rubi</name>
    <dbReference type="NCBI Taxonomy" id="129364"/>
    <lineage>
        <taxon>Eukaryota</taxon>
        <taxon>Sar</taxon>
        <taxon>Stramenopiles</taxon>
        <taxon>Oomycota</taxon>
        <taxon>Peronosporomycetes</taxon>
        <taxon>Peronosporales</taxon>
        <taxon>Peronosporaceae</taxon>
        <taxon>Phytophthora</taxon>
    </lineage>
</organism>
<comment type="caution">
    <text evidence="3">The sequence shown here is derived from an EMBL/GenBank/DDBJ whole genome shotgun (WGS) entry which is preliminary data.</text>
</comment>
<accession>A0A6A4G1L7</accession>
<evidence type="ECO:0000313" key="6">
    <source>
        <dbReference type="Proteomes" id="UP000435112"/>
    </source>
</evidence>
<gene>
    <name evidence="2" type="ORF">PR001_g1732</name>
    <name evidence="1" type="ORF">PR002_g1843</name>
    <name evidence="3" type="ORF">PR003_g1784</name>
</gene>
<reference evidence="3 5" key="1">
    <citation type="submission" date="2018-08" db="EMBL/GenBank/DDBJ databases">
        <title>Genomic investigation of the strawberry pathogen Phytophthora fragariae indicates pathogenicity is determined by transcriptional variation in three key races.</title>
        <authorList>
            <person name="Adams T.M."/>
            <person name="Armitage A.D."/>
            <person name="Sobczyk M.K."/>
            <person name="Bates H.J."/>
            <person name="Dunwell J.M."/>
            <person name="Nellist C.F."/>
            <person name="Harrison R.J."/>
        </authorList>
    </citation>
    <scope>NUCLEOTIDE SEQUENCE [LARGE SCALE GENOMIC DNA]</scope>
    <source>
        <strain evidence="2 4">SCRP249</strain>
        <strain evidence="1 6">SCRP324</strain>
        <strain evidence="3 5">SCRP333</strain>
    </source>
</reference>
<dbReference type="EMBL" id="QXFV01000056">
    <property type="protein sequence ID" value="KAE9051136.1"/>
    <property type="molecule type" value="Genomic_DNA"/>
</dbReference>
<dbReference type="EMBL" id="QXFU01000057">
    <property type="protein sequence ID" value="KAE9046108.1"/>
    <property type="molecule type" value="Genomic_DNA"/>
</dbReference>
<dbReference type="Proteomes" id="UP000434957">
    <property type="component" value="Unassembled WGS sequence"/>
</dbReference>
<protein>
    <submittedName>
        <fullName evidence="3">Uncharacterized protein</fullName>
    </submittedName>
</protein>
<dbReference type="EMBL" id="QXFT01000052">
    <property type="protein sequence ID" value="KAE9357438.1"/>
    <property type="molecule type" value="Genomic_DNA"/>
</dbReference>
<dbReference type="Proteomes" id="UP000429607">
    <property type="component" value="Unassembled WGS sequence"/>
</dbReference>
<evidence type="ECO:0000313" key="2">
    <source>
        <dbReference type="EMBL" id="KAE9051136.1"/>
    </source>
</evidence>
<name>A0A6A4G1L7_9STRA</name>
<proteinExistence type="predicted"/>
<evidence type="ECO:0000313" key="4">
    <source>
        <dbReference type="Proteomes" id="UP000429607"/>
    </source>
</evidence>